<sequence>MAFVSFRECSHRAEQQQSQRSHRSIQPSFASPSSAALLCVPSASAPLPPPSPCCRRATKGAAASSLVRSRSRRSLRLDSYAPSFRSDGGSPLLANRNLTANNCSSTQY</sequence>
<organism evidence="2 3">
    <name type="scientific">Leersia perrieri</name>
    <dbReference type="NCBI Taxonomy" id="77586"/>
    <lineage>
        <taxon>Eukaryota</taxon>
        <taxon>Viridiplantae</taxon>
        <taxon>Streptophyta</taxon>
        <taxon>Embryophyta</taxon>
        <taxon>Tracheophyta</taxon>
        <taxon>Spermatophyta</taxon>
        <taxon>Magnoliopsida</taxon>
        <taxon>Liliopsida</taxon>
        <taxon>Poales</taxon>
        <taxon>Poaceae</taxon>
        <taxon>BOP clade</taxon>
        <taxon>Oryzoideae</taxon>
        <taxon>Oryzeae</taxon>
        <taxon>Oryzinae</taxon>
        <taxon>Leersia</taxon>
    </lineage>
</organism>
<evidence type="ECO:0008006" key="4">
    <source>
        <dbReference type="Google" id="ProtNLM"/>
    </source>
</evidence>
<protein>
    <recommendedName>
        <fullName evidence="4">DUF4005 domain-containing protein</fullName>
    </recommendedName>
</protein>
<proteinExistence type="predicted"/>
<dbReference type="EnsemblPlants" id="LPERR09G03240.2">
    <property type="protein sequence ID" value="LPERR09G03240.2"/>
    <property type="gene ID" value="LPERR09G03240"/>
</dbReference>
<reference evidence="3" key="2">
    <citation type="submission" date="2013-12" db="EMBL/GenBank/DDBJ databases">
        <authorList>
            <person name="Yu Y."/>
            <person name="Lee S."/>
            <person name="de Baynast K."/>
            <person name="Wissotski M."/>
            <person name="Liu L."/>
            <person name="Talag J."/>
            <person name="Goicoechea J."/>
            <person name="Angelova A."/>
            <person name="Jetty R."/>
            <person name="Kudrna D."/>
            <person name="Golser W."/>
            <person name="Rivera L."/>
            <person name="Zhang J."/>
            <person name="Wing R."/>
        </authorList>
    </citation>
    <scope>NUCLEOTIDE SEQUENCE</scope>
</reference>
<name>A0A0D9XC91_9ORYZ</name>
<dbReference type="AlphaFoldDB" id="A0A0D9XC91"/>
<evidence type="ECO:0000256" key="1">
    <source>
        <dbReference type="SAM" id="MobiDB-lite"/>
    </source>
</evidence>
<accession>A0A0D9XC91</accession>
<evidence type="ECO:0000313" key="3">
    <source>
        <dbReference type="Proteomes" id="UP000032180"/>
    </source>
</evidence>
<feature type="compositionally biased region" description="Low complexity" evidence="1">
    <location>
        <begin position="15"/>
        <end position="29"/>
    </location>
</feature>
<reference evidence="2" key="3">
    <citation type="submission" date="2015-04" db="UniProtKB">
        <authorList>
            <consortium name="EnsemblPlants"/>
        </authorList>
    </citation>
    <scope>IDENTIFICATION</scope>
</reference>
<reference evidence="2 3" key="1">
    <citation type="submission" date="2012-08" db="EMBL/GenBank/DDBJ databases">
        <title>Oryza genome evolution.</title>
        <authorList>
            <person name="Wing R.A."/>
        </authorList>
    </citation>
    <scope>NUCLEOTIDE SEQUENCE</scope>
</reference>
<feature type="region of interest" description="Disordered" evidence="1">
    <location>
        <begin position="1"/>
        <end position="29"/>
    </location>
</feature>
<dbReference type="HOGENOM" id="CLU_2200747_0_0_1"/>
<evidence type="ECO:0000313" key="2">
    <source>
        <dbReference type="EnsemblPlants" id="LPERR09G03240.2"/>
    </source>
</evidence>
<dbReference type="Gramene" id="LPERR09G03240.2">
    <property type="protein sequence ID" value="LPERR09G03240.2"/>
    <property type="gene ID" value="LPERR09G03240"/>
</dbReference>
<dbReference type="Proteomes" id="UP000032180">
    <property type="component" value="Chromosome 9"/>
</dbReference>
<keyword evidence="3" id="KW-1185">Reference proteome</keyword>